<dbReference type="NCBIfam" id="TIGR00040">
    <property type="entry name" value="yfcE"/>
    <property type="match status" value="1"/>
</dbReference>
<dbReference type="InterPro" id="IPR024654">
    <property type="entry name" value="Calcineurin-like_PHP_lpxH"/>
</dbReference>
<accession>A0A3B0UDZ4</accession>
<dbReference type="InterPro" id="IPR000979">
    <property type="entry name" value="Phosphodiesterase_MJ0936/Vps29"/>
</dbReference>
<proteinExistence type="predicted"/>
<protein>
    <recommendedName>
        <fullName evidence="1">Calcineurin-like phosphoesterase domain-containing protein</fullName>
    </recommendedName>
</protein>
<evidence type="ECO:0000313" key="2">
    <source>
        <dbReference type="EMBL" id="VAW26543.1"/>
    </source>
</evidence>
<dbReference type="Pfam" id="PF12850">
    <property type="entry name" value="Metallophos_2"/>
    <property type="match status" value="1"/>
</dbReference>
<dbReference type="Gene3D" id="3.60.21.10">
    <property type="match status" value="1"/>
</dbReference>
<dbReference type="EMBL" id="UOES01000113">
    <property type="protein sequence ID" value="VAW26543.1"/>
    <property type="molecule type" value="Genomic_DNA"/>
</dbReference>
<dbReference type="PANTHER" id="PTHR11124">
    <property type="entry name" value="VACUOLAR SORTING PROTEIN VPS29"/>
    <property type="match status" value="1"/>
</dbReference>
<dbReference type="AlphaFoldDB" id="A0A3B0UDZ4"/>
<organism evidence="2">
    <name type="scientific">hydrothermal vent metagenome</name>
    <dbReference type="NCBI Taxonomy" id="652676"/>
    <lineage>
        <taxon>unclassified sequences</taxon>
        <taxon>metagenomes</taxon>
        <taxon>ecological metagenomes</taxon>
    </lineage>
</organism>
<dbReference type="SUPFAM" id="SSF56300">
    <property type="entry name" value="Metallo-dependent phosphatases"/>
    <property type="match status" value="1"/>
</dbReference>
<sequence length="165" mass="18827">MKIGILSDTHGWLDKRILHHFKDCDEIWHAGDVGSMAIIDELRAFKPTIGVYGNIDSNEIRTVFPEFKMIKREGVNILITHIAGIPKRYNKAVSDKLKEVIPNILVCGHSHILKVMADKQNYNMLYVNPGAAGKYGFHKIRTIIRFEINQGKIENMEVIELGKRC</sequence>
<reference evidence="2" key="1">
    <citation type="submission" date="2018-06" db="EMBL/GenBank/DDBJ databases">
        <authorList>
            <person name="Zhirakovskaya E."/>
        </authorList>
    </citation>
    <scope>NUCLEOTIDE SEQUENCE</scope>
</reference>
<feature type="domain" description="Calcineurin-like phosphoesterase" evidence="1">
    <location>
        <begin position="1"/>
        <end position="150"/>
    </location>
</feature>
<gene>
    <name evidence="2" type="ORF">MNBD_BACTEROID06-1428</name>
</gene>
<name>A0A3B0UDZ4_9ZZZZ</name>
<dbReference type="InterPro" id="IPR029052">
    <property type="entry name" value="Metallo-depent_PP-like"/>
</dbReference>
<evidence type="ECO:0000259" key="1">
    <source>
        <dbReference type="Pfam" id="PF12850"/>
    </source>
</evidence>